<accession>A0A3N0YC76</accession>
<dbReference type="Proteomes" id="UP000281406">
    <property type="component" value="Unassembled WGS sequence"/>
</dbReference>
<comment type="caution">
    <text evidence="1">The sequence shown here is derived from an EMBL/GenBank/DDBJ whole genome shotgun (WGS) entry which is preliminary data.</text>
</comment>
<dbReference type="EMBL" id="RJVU01047120">
    <property type="protein sequence ID" value="ROL43839.1"/>
    <property type="molecule type" value="Genomic_DNA"/>
</dbReference>
<evidence type="ECO:0000313" key="1">
    <source>
        <dbReference type="EMBL" id="ROL43839.1"/>
    </source>
</evidence>
<reference evidence="1 2" key="1">
    <citation type="submission" date="2018-10" db="EMBL/GenBank/DDBJ databases">
        <title>Genome assembly for a Yunnan-Guizhou Plateau 3E fish, Anabarilius grahami (Regan), and its evolutionary and genetic applications.</title>
        <authorList>
            <person name="Jiang W."/>
        </authorList>
    </citation>
    <scope>NUCLEOTIDE SEQUENCE [LARGE SCALE GENOMIC DNA]</scope>
    <source>
        <strain evidence="1">AG-KIZ</strain>
        <tissue evidence="1">Muscle</tissue>
    </source>
</reference>
<keyword evidence="2" id="KW-1185">Reference proteome</keyword>
<dbReference type="OrthoDB" id="8941225at2759"/>
<proteinExistence type="predicted"/>
<evidence type="ECO:0000313" key="2">
    <source>
        <dbReference type="Proteomes" id="UP000281406"/>
    </source>
</evidence>
<name>A0A3N0YC76_ANAGA</name>
<dbReference type="AlphaFoldDB" id="A0A3N0YC76"/>
<sequence length="171" mass="19235">MVAVEAHHSSINSFEISASFKLKNHIEWVQVLTDFRWKDSVWGFVPFQGSSTSEELQIPITLHLGDYNLDGFPDALVILRNTSSGSQSHHQHFNSNLATCIQRPQRYTRVCSNRPIVITNASNGSDPKESDLILISHELDVKTSSTHSWPLSYLTSVCAWITLNTPMNLLI</sequence>
<gene>
    <name evidence="1" type="ORF">DPX16_11871</name>
</gene>
<organism evidence="1 2">
    <name type="scientific">Anabarilius grahami</name>
    <name type="common">Kanglang fish</name>
    <name type="synonym">Barilius grahami</name>
    <dbReference type="NCBI Taxonomy" id="495550"/>
    <lineage>
        <taxon>Eukaryota</taxon>
        <taxon>Metazoa</taxon>
        <taxon>Chordata</taxon>
        <taxon>Craniata</taxon>
        <taxon>Vertebrata</taxon>
        <taxon>Euteleostomi</taxon>
        <taxon>Actinopterygii</taxon>
        <taxon>Neopterygii</taxon>
        <taxon>Teleostei</taxon>
        <taxon>Ostariophysi</taxon>
        <taxon>Cypriniformes</taxon>
        <taxon>Xenocyprididae</taxon>
        <taxon>Xenocypridinae</taxon>
        <taxon>Xenocypridinae incertae sedis</taxon>
        <taxon>Anabarilius</taxon>
    </lineage>
</organism>
<protein>
    <submittedName>
        <fullName evidence="1">T-cell immunomodulatory protein</fullName>
    </submittedName>
</protein>